<dbReference type="InterPro" id="IPR029016">
    <property type="entry name" value="GAF-like_dom_sf"/>
</dbReference>
<comment type="caution">
    <text evidence="1">The sequence shown here is derived from an EMBL/GenBank/DDBJ whole genome shotgun (WGS) entry which is preliminary data.</text>
</comment>
<gene>
    <name evidence="1" type="ORF">BKE38_03925</name>
</gene>
<evidence type="ECO:0000313" key="1">
    <source>
        <dbReference type="EMBL" id="ONG57869.1"/>
    </source>
</evidence>
<dbReference type="SUPFAM" id="SSF55781">
    <property type="entry name" value="GAF domain-like"/>
    <property type="match status" value="1"/>
</dbReference>
<dbReference type="EMBL" id="MLCO01000025">
    <property type="protein sequence ID" value="ONG57869.1"/>
    <property type="molecule type" value="Genomic_DNA"/>
</dbReference>
<organism evidence="1 2">
    <name type="scientific">Teichococcus deserti</name>
    <dbReference type="NCBI Taxonomy" id="1817963"/>
    <lineage>
        <taxon>Bacteria</taxon>
        <taxon>Pseudomonadati</taxon>
        <taxon>Pseudomonadota</taxon>
        <taxon>Alphaproteobacteria</taxon>
        <taxon>Acetobacterales</taxon>
        <taxon>Roseomonadaceae</taxon>
        <taxon>Roseomonas</taxon>
    </lineage>
</organism>
<dbReference type="Proteomes" id="UP000188879">
    <property type="component" value="Unassembled WGS sequence"/>
</dbReference>
<accession>A0A1V2H7D8</accession>
<dbReference type="AlphaFoldDB" id="A0A1V2H7D8"/>
<evidence type="ECO:0008006" key="3">
    <source>
        <dbReference type="Google" id="ProtNLM"/>
    </source>
</evidence>
<dbReference type="RefSeq" id="WP_076956078.1">
    <property type="nucleotide sequence ID" value="NZ_MLCO01000025.1"/>
</dbReference>
<sequence length="164" mass="17789">MTLEAVIDALAEAQQPQAALQALDAALQQAVGHRFLSVLVYHHAEGVAERIHSNRPELFPVGARKAFADAPTQRRVAESGKPYIGRDAAELRRDFPDHEKIFALGCESILNMPVLWRGRSLGQVNLLHGAGHYHDDHLTPVRVLSHLMIPVLLLTGTGGAASTA</sequence>
<proteinExistence type="predicted"/>
<dbReference type="OrthoDB" id="7066078at2"/>
<dbReference type="Gene3D" id="3.30.450.40">
    <property type="match status" value="1"/>
</dbReference>
<evidence type="ECO:0000313" key="2">
    <source>
        <dbReference type="Proteomes" id="UP000188879"/>
    </source>
</evidence>
<name>A0A1V2H7D8_9PROT</name>
<keyword evidence="2" id="KW-1185">Reference proteome</keyword>
<protein>
    <recommendedName>
        <fullName evidence="3">GAF domain-containing protein</fullName>
    </recommendedName>
</protein>
<reference evidence="1 2" key="1">
    <citation type="submission" date="2016-10" db="EMBL/GenBank/DDBJ databases">
        <title>Draft Genome sequence of Roseomonas sp. strain M3.</title>
        <authorList>
            <person name="Subhash Y."/>
            <person name="Lee S."/>
        </authorList>
    </citation>
    <scope>NUCLEOTIDE SEQUENCE [LARGE SCALE GENOMIC DNA]</scope>
    <source>
        <strain evidence="1 2">M3</strain>
    </source>
</reference>